<organism evidence="1 2">
    <name type="scientific">Candidatus Adlerbacteria bacterium RIFCSPHIGHO2_12_FULL_53_18</name>
    <dbReference type="NCBI Taxonomy" id="1797242"/>
    <lineage>
        <taxon>Bacteria</taxon>
        <taxon>Candidatus Adleribacteriota</taxon>
    </lineage>
</organism>
<protein>
    <submittedName>
        <fullName evidence="1">Uncharacterized protein</fullName>
    </submittedName>
</protein>
<gene>
    <name evidence="1" type="ORF">A3F55_00060</name>
</gene>
<accession>A0A1F4XTC9</accession>
<evidence type="ECO:0000313" key="1">
    <source>
        <dbReference type="EMBL" id="OGC84864.1"/>
    </source>
</evidence>
<name>A0A1F4XTC9_9BACT</name>
<proteinExistence type="predicted"/>
<reference evidence="1 2" key="1">
    <citation type="journal article" date="2016" name="Nat. Commun.">
        <title>Thousands of microbial genomes shed light on interconnected biogeochemical processes in an aquifer system.</title>
        <authorList>
            <person name="Anantharaman K."/>
            <person name="Brown C.T."/>
            <person name="Hug L.A."/>
            <person name="Sharon I."/>
            <person name="Castelle C.J."/>
            <person name="Probst A.J."/>
            <person name="Thomas B.C."/>
            <person name="Singh A."/>
            <person name="Wilkins M.J."/>
            <person name="Karaoz U."/>
            <person name="Brodie E.L."/>
            <person name="Williams K.H."/>
            <person name="Hubbard S.S."/>
            <person name="Banfield J.F."/>
        </authorList>
    </citation>
    <scope>NUCLEOTIDE SEQUENCE [LARGE SCALE GENOMIC DNA]</scope>
</reference>
<comment type="caution">
    <text evidence="1">The sequence shown here is derived from an EMBL/GenBank/DDBJ whole genome shotgun (WGS) entry which is preliminary data.</text>
</comment>
<dbReference type="AlphaFoldDB" id="A0A1F4XTC9"/>
<sequence length="92" mass="9981">MFEWLQGEEAQELLDKVNEFLAPYGCVATGVAPHSVGQQGDNKVYGPGVYVAFPPGTTTTRAGELSTLLINNTPGLKLTRVLMEIAKREEES</sequence>
<dbReference type="Proteomes" id="UP000178091">
    <property type="component" value="Unassembled WGS sequence"/>
</dbReference>
<dbReference type="EMBL" id="MEWW01000008">
    <property type="protein sequence ID" value="OGC84864.1"/>
    <property type="molecule type" value="Genomic_DNA"/>
</dbReference>
<evidence type="ECO:0000313" key="2">
    <source>
        <dbReference type="Proteomes" id="UP000178091"/>
    </source>
</evidence>